<reference evidence="4" key="1">
    <citation type="journal article" date="2020" name="Stud. Mycol.">
        <title>101 Dothideomycetes genomes: a test case for predicting lifestyles and emergence of pathogens.</title>
        <authorList>
            <person name="Haridas S."/>
            <person name="Albert R."/>
            <person name="Binder M."/>
            <person name="Bloem J."/>
            <person name="Labutti K."/>
            <person name="Salamov A."/>
            <person name="Andreopoulos B."/>
            <person name="Baker S."/>
            <person name="Barry K."/>
            <person name="Bills G."/>
            <person name="Bluhm B."/>
            <person name="Cannon C."/>
            <person name="Castanera R."/>
            <person name="Culley D."/>
            <person name="Daum C."/>
            <person name="Ezra D."/>
            <person name="Gonzalez J."/>
            <person name="Henrissat B."/>
            <person name="Kuo A."/>
            <person name="Liang C."/>
            <person name="Lipzen A."/>
            <person name="Lutzoni F."/>
            <person name="Magnuson J."/>
            <person name="Mondo S."/>
            <person name="Nolan M."/>
            <person name="Ohm R."/>
            <person name="Pangilinan J."/>
            <person name="Park H.-J."/>
            <person name="Ramirez L."/>
            <person name="Alfaro M."/>
            <person name="Sun H."/>
            <person name="Tritt A."/>
            <person name="Yoshinaga Y."/>
            <person name="Zwiers L.-H."/>
            <person name="Turgeon B."/>
            <person name="Goodwin S."/>
            <person name="Spatafora J."/>
            <person name="Crous P."/>
            <person name="Grigoriev I."/>
        </authorList>
    </citation>
    <scope>NUCLEOTIDE SEQUENCE</scope>
    <source>
        <strain evidence="4">Tuck. ex Michener</strain>
    </source>
</reference>
<protein>
    <submittedName>
        <fullName evidence="4">NPP1-domain-containing protein</fullName>
    </submittedName>
</protein>
<gene>
    <name evidence="4" type="ORF">EV356DRAFT_454421</name>
</gene>
<evidence type="ECO:0000256" key="1">
    <source>
        <dbReference type="ARBA" id="ARBA00009520"/>
    </source>
</evidence>
<comment type="similarity">
    <text evidence="1">Belongs to the Necrosis inducing protein (NPP1) family.</text>
</comment>
<evidence type="ECO:0000313" key="4">
    <source>
        <dbReference type="EMBL" id="KAF2230147.1"/>
    </source>
</evidence>
<keyword evidence="3" id="KW-0732">Signal</keyword>
<dbReference type="AlphaFoldDB" id="A0A6A6GWQ3"/>
<accession>A0A6A6GWQ3</accession>
<dbReference type="EMBL" id="ML991846">
    <property type="protein sequence ID" value="KAF2230147.1"/>
    <property type="molecule type" value="Genomic_DNA"/>
</dbReference>
<evidence type="ECO:0000313" key="5">
    <source>
        <dbReference type="Proteomes" id="UP000800092"/>
    </source>
</evidence>
<evidence type="ECO:0000256" key="2">
    <source>
        <dbReference type="ARBA" id="ARBA00023026"/>
    </source>
</evidence>
<name>A0A6A6GWQ3_VIRVR</name>
<dbReference type="PIRSF" id="PIRSF029958">
    <property type="entry name" value="Necrosis-inducing_protein"/>
    <property type="match status" value="1"/>
</dbReference>
<feature type="chain" id="PRO_5025408732" evidence="3">
    <location>
        <begin position="23"/>
        <end position="239"/>
    </location>
</feature>
<proteinExistence type="inferred from homology"/>
<dbReference type="Pfam" id="PF05630">
    <property type="entry name" value="NPP1"/>
    <property type="match status" value="1"/>
</dbReference>
<dbReference type="OrthoDB" id="89086at2759"/>
<dbReference type="InterPro" id="IPR008701">
    <property type="entry name" value="NPP1"/>
</dbReference>
<evidence type="ECO:0000256" key="3">
    <source>
        <dbReference type="SAM" id="SignalP"/>
    </source>
</evidence>
<dbReference type="Proteomes" id="UP000800092">
    <property type="component" value="Unassembled WGS sequence"/>
</dbReference>
<keyword evidence="5" id="KW-1185">Reference proteome</keyword>
<dbReference type="PANTHER" id="PTHR33657">
    <property type="entry name" value="DOMAIN PROTEIN, PUTATIVE (AFU_ORTHOLOGUE AFUA_5G00600)-RELATED"/>
    <property type="match status" value="1"/>
</dbReference>
<dbReference type="PANTHER" id="PTHR33657:SF8">
    <property type="entry name" value="DOMAIN PROTEIN, PUTATIVE (AFU_ORTHOLOGUE AFUA_5G00600)-RELATED"/>
    <property type="match status" value="1"/>
</dbReference>
<feature type="signal peptide" evidence="3">
    <location>
        <begin position="1"/>
        <end position="22"/>
    </location>
</feature>
<sequence>MSLVSFRKACTWLSFASSFVSAAPLQRRATIDSDAVVGFPQTVPNNLTGTLYLKYKPYLYVANGCVPFPAVDAEGNVSGGLAPSGASNGDCSSSTGQVYTRAGTYNGDYAIMYSWFMPKDEPSDGIGHRYDWENIVVWLENPSAANPTLLGVAASAHGDYQDNTSPSLSGNGPLIEYESIWPLDHQLLFTSTKGGQQPLIAWESLTAAAKQTLNTFDFGSAIVPFRDDNFQSYLAEAAL</sequence>
<keyword evidence="2" id="KW-0843">Virulence</keyword>
<organism evidence="4 5">
    <name type="scientific">Viridothelium virens</name>
    <name type="common">Speckled blister lichen</name>
    <name type="synonym">Trypethelium virens</name>
    <dbReference type="NCBI Taxonomy" id="1048519"/>
    <lineage>
        <taxon>Eukaryota</taxon>
        <taxon>Fungi</taxon>
        <taxon>Dikarya</taxon>
        <taxon>Ascomycota</taxon>
        <taxon>Pezizomycotina</taxon>
        <taxon>Dothideomycetes</taxon>
        <taxon>Dothideomycetes incertae sedis</taxon>
        <taxon>Trypetheliales</taxon>
        <taxon>Trypetheliaceae</taxon>
        <taxon>Viridothelium</taxon>
    </lineage>
</organism>